<organism evidence="2">
    <name type="scientific">Medicago truncatula</name>
    <name type="common">Barrel medic</name>
    <name type="synonym">Medicago tribuloides</name>
    <dbReference type="NCBI Taxonomy" id="3880"/>
    <lineage>
        <taxon>Eukaryota</taxon>
        <taxon>Viridiplantae</taxon>
        <taxon>Streptophyta</taxon>
        <taxon>Embryophyta</taxon>
        <taxon>Tracheophyta</taxon>
        <taxon>Spermatophyta</taxon>
        <taxon>Magnoliopsida</taxon>
        <taxon>eudicotyledons</taxon>
        <taxon>Gunneridae</taxon>
        <taxon>Pentapetalae</taxon>
        <taxon>rosids</taxon>
        <taxon>fabids</taxon>
        <taxon>Fabales</taxon>
        <taxon>Fabaceae</taxon>
        <taxon>Papilionoideae</taxon>
        <taxon>50 kb inversion clade</taxon>
        <taxon>NPAAA clade</taxon>
        <taxon>Hologalegina</taxon>
        <taxon>IRL clade</taxon>
        <taxon>Trifolieae</taxon>
        <taxon>Medicago</taxon>
    </lineage>
</organism>
<dbReference type="EMBL" id="BT139367">
    <property type="protein sequence ID" value="AFK39162.1"/>
    <property type="molecule type" value="mRNA"/>
</dbReference>
<dbReference type="AlphaFoldDB" id="I3SFX0"/>
<protein>
    <recommendedName>
        <fullName evidence="3">Transmembrane protein</fullName>
    </recommendedName>
</protein>
<evidence type="ECO:0008006" key="3">
    <source>
        <dbReference type="Google" id="ProtNLM"/>
    </source>
</evidence>
<accession>I3SFX0</accession>
<keyword evidence="1" id="KW-1133">Transmembrane helix</keyword>
<proteinExistence type="evidence at transcript level"/>
<evidence type="ECO:0000313" key="2">
    <source>
        <dbReference type="EMBL" id="AFK39162.1"/>
    </source>
</evidence>
<name>I3SFX0_MEDTR</name>
<keyword evidence="1" id="KW-0812">Transmembrane</keyword>
<keyword evidence="1" id="KW-0472">Membrane</keyword>
<sequence length="79" mass="8970">MLPICLYTNCSLFREIYENGPSTWEGKEPLVVYVHSLNIFFSCTLLPTETPDLLRLLLAILANAIVIESVLVTMLYTTF</sequence>
<feature type="transmembrane region" description="Helical" evidence="1">
    <location>
        <begin position="53"/>
        <end position="76"/>
    </location>
</feature>
<reference evidence="2" key="1">
    <citation type="submission" date="2012-05" db="EMBL/GenBank/DDBJ databases">
        <authorList>
            <person name="Krishnakumar V."/>
            <person name="Cheung F."/>
            <person name="Xiao Y."/>
            <person name="Chan A."/>
            <person name="Moskal W.A."/>
            <person name="Town C.D."/>
        </authorList>
    </citation>
    <scope>NUCLEOTIDE SEQUENCE</scope>
</reference>
<evidence type="ECO:0000256" key="1">
    <source>
        <dbReference type="SAM" id="Phobius"/>
    </source>
</evidence>